<dbReference type="GO" id="GO:0004519">
    <property type="term" value="F:endonuclease activity"/>
    <property type="evidence" value="ECO:0007669"/>
    <property type="project" value="UniProtKB-KW"/>
</dbReference>
<dbReference type="GO" id="GO:0003676">
    <property type="term" value="F:nucleic acid binding"/>
    <property type="evidence" value="ECO:0007669"/>
    <property type="project" value="InterPro"/>
</dbReference>
<evidence type="ECO:0000256" key="3">
    <source>
        <dbReference type="ARBA" id="ARBA00022695"/>
    </source>
</evidence>
<dbReference type="InterPro" id="IPR036397">
    <property type="entry name" value="RNaseH_sf"/>
</dbReference>
<organism evidence="10 11">
    <name type="scientific">Arabidopsis thaliana</name>
    <name type="common">Mouse-ear cress</name>
    <dbReference type="NCBI Taxonomy" id="3702"/>
    <lineage>
        <taxon>Eukaryota</taxon>
        <taxon>Viridiplantae</taxon>
        <taxon>Streptophyta</taxon>
        <taxon>Embryophyta</taxon>
        <taxon>Tracheophyta</taxon>
        <taxon>Spermatophyta</taxon>
        <taxon>Magnoliopsida</taxon>
        <taxon>eudicotyledons</taxon>
        <taxon>Gunneridae</taxon>
        <taxon>Pentapetalae</taxon>
        <taxon>rosids</taxon>
        <taxon>malvids</taxon>
        <taxon>Brassicales</taxon>
        <taxon>Brassicaceae</taxon>
        <taxon>Camelineae</taxon>
        <taxon>Arabidopsis</taxon>
    </lineage>
</organism>
<evidence type="ECO:0000256" key="6">
    <source>
        <dbReference type="ARBA" id="ARBA00022801"/>
    </source>
</evidence>
<dbReference type="Pfam" id="PF00665">
    <property type="entry name" value="rve"/>
    <property type="match status" value="1"/>
</dbReference>
<dbReference type="FunFam" id="3.30.70.270:FF:000020">
    <property type="entry name" value="Transposon Tf2-6 polyprotein-like Protein"/>
    <property type="match status" value="1"/>
</dbReference>
<evidence type="ECO:0000256" key="1">
    <source>
        <dbReference type="ARBA" id="ARBA00012493"/>
    </source>
</evidence>
<dbReference type="InterPro" id="IPR050951">
    <property type="entry name" value="Retrovirus_Pol_polyprotein"/>
</dbReference>
<comment type="caution">
    <text evidence="10">The sequence shown here is derived from an EMBL/GenBank/DDBJ whole genome shotgun (WGS) entry which is preliminary data.</text>
</comment>
<dbReference type="EC" id="2.7.7.49" evidence="1"/>
<dbReference type="PROSITE" id="PS50994">
    <property type="entry name" value="INTEGRASE"/>
    <property type="match status" value="1"/>
</dbReference>
<dbReference type="SUPFAM" id="SSF56672">
    <property type="entry name" value="DNA/RNA polymerases"/>
    <property type="match status" value="1"/>
</dbReference>
<dbReference type="Gene3D" id="3.30.70.270">
    <property type="match status" value="2"/>
</dbReference>
<dbReference type="EMBL" id="LUHQ01000004">
    <property type="protein sequence ID" value="OAO98305.1"/>
    <property type="molecule type" value="Genomic_DNA"/>
</dbReference>
<dbReference type="Pfam" id="PF17917">
    <property type="entry name" value="RT_RNaseH"/>
    <property type="match status" value="1"/>
</dbReference>
<dbReference type="GO" id="GO:0016787">
    <property type="term" value="F:hydrolase activity"/>
    <property type="evidence" value="ECO:0007669"/>
    <property type="project" value="UniProtKB-KW"/>
</dbReference>
<gene>
    <name evidence="10" type="ordered locus">AXX17_At4g08330</name>
</gene>
<dbReference type="Proteomes" id="UP000078284">
    <property type="component" value="Chromosome 4"/>
</dbReference>
<dbReference type="SUPFAM" id="SSF53098">
    <property type="entry name" value="Ribonuclease H-like"/>
    <property type="match status" value="1"/>
</dbReference>
<sequence>MHTRSQGNQNLLFNDNIDRIARQLREQTETDTMADVVDEQEQPTNIGAGDFPHNHNQRHGIVPPPVQNNNFEIKSGLIAMVQGNKFHGLPMEDPLDHLDEFERLCGLTKINGVSEDGFKLRLFPFSLGDKAHLWEKTLPQGSITTWDDCKKAFLAKFFSNSRTARLRNEISGFTQKQNESFCEAWERFKGYQTKCPHHGFKEASLLITLYRGVLPKIRMLLDTASNGNFLNKDVEDGWELVENLAQSDGNYNEDYDRSIRTSTESDDKHRREIKALHDKIDKLLQVQQKHVHFASEDEVFQIQEGENDQGAEISYVQNQGGYNKGYNNYRPNPNLSYRSTNVANPQDQVYPQQQLQQNQPKQFVTYNQSQGFVPKQQFQGGYQQQQPPPGFTPQQHQASAPQESDIKNMLQQIMQGQAAGVMESAKKLADLNNKFDRQFNELSSGMASLNKRVQYIEGTTASTSTTPGYIPGKPIHNSKEYAHAITLRSGRELPPRGEPNPNTEDSVVPEGEDFYQDDVLADKTIDKRTQPQVPPATPSVEKPVAAKTKDAVFIPPPYKPPLPFPGRFKKVLIAKYRALLEKQIKDLDVTMPLVDYFALIPDSHKYVKDLITERIKEVHGMVILSHECSAIIQQKVIPRKLGDPGSFTLPCSLGPLSFTRCLCDLGASVSLMPLSVAKKLGFDKYKTCNISLILADRSIRIPHGLLEDLPVKIGSIEVPTDFVVLDMDEEPKDPLILGRPFLATAGAIIDVKKGKIDLNLGKDLRMTFDITNMMKKPTIEGKVFWIEEMELLADKFLEELADEDHLQSALTKNNREKDLHVETLGYQKLMDMSREVDYSEDFEELRPLDRTNDPLNHVTRSQGELHHSIASLDHDSISDAESPPDDWSELKAPKVDLKPLPKGLRVLKRCEETNLVLNWEKCHFMVREGIVLGHKISEKGIEVDGAKVDVMVQLQPPKTVKDIRSFLGHAGFYRRFIKDFSKLARPLTRLLCKEAEFTFDEECLVAFRSIKEALISAPIVQAPNWDHPFEIMCDASDYAVGAVLGQKIDKKLHVIYYASRTMDDAQVRYATTEKELLAVVFEFEKFRSYLVGSKVTAYTDHAALKHIYAKKDTKPRLLRWILLLQEFDMEIVDKKGIENGLMAIREVNKKFKSSQFWDEMLAVEEKLLWYADYVNYLACGEEPPNLSGYERKKFFKDINRFYWDEPYLYTLFKDKIYRRCVSEDEINGILQHCHGSSYGGHFATFKTVSKILQAGFWWPTMFKDAQEFISKCDSCQRRGNISRRNEMPQNPILEVEIFDVWGIDFMGPFPSSYGNKYILVAVDYVSKWVEAIASPTNDARVVLKLFKSIIFPRFGVPRIVISDGGTHFVNKVFESLLRKNGVNHKVATPYHPQTSGQVEISNREIKSILEKTVGITRRDWSVKLDDALWAYRTAFKTPIGTTPFNLLYGKSCHLPVELEYKAMWAVKLLNFDIKTAEEKRLIQLNDLDELRLEAYESSKIYKERTKSWSGPFSVTAVRPYGAITLSGKGTMTSYSYDSSMDADFNIDEAESWSTRPEREAEEYQRFREKTERAVANDRRREEIARGKRSMTENYELIDEEMEDDAEHIPEQTRKTTKSLMKEDKLTPGDYYKALKRNPFWGTRYPHPETMAELGILEDVQLLFEKCHMTTLMSHPYPTYEDETLQFLSSLQVELFEGLSAVELREEGLGYLSFTIDDRDYIMAIKTLESMFGFPSGTGMKPKFSREELKSLWNTIGDTTSFNSARSKSNSIGNPAIRYFQRAMANVPYAREISATVTNQDMETLDLALLSFLHYTKDGKTMKGDTNDTPPSMYLLNHLCSYRGWAMANDKKNAKGALCIGGVVTPILLSCDVPLRPDPIQPRWMDIAHLKLAHVIEHKVYDGRYTFKFDHPSTGEATFLLPFSEMTTITVRDNIDFSPPQEILHAVIGGSASRNAEEVEGQSDNEETNWENYETSCYHFEEHKPPSRESKSLAEAHRKLSLTQRWCKFQDKIIHKCVKAIDNMQKAISCTTSTSAITRDNPPEDMPSRRHDIAPPRQSAYQQRERAVPQEPARHSSHEVREHKRRKSARMVRSSSKGQIMSGRRTRERRAEQPAGVAIEHNDEEMAEPHQEPVMPAEYTQADMDDYISRTFY</sequence>
<dbReference type="Pfam" id="PF13650">
    <property type="entry name" value="Asp_protease_2"/>
    <property type="match status" value="1"/>
</dbReference>
<dbReference type="Gene3D" id="2.40.70.10">
    <property type="entry name" value="Acid Proteases"/>
    <property type="match status" value="1"/>
</dbReference>
<dbReference type="PANTHER" id="PTHR37984:SF5">
    <property type="entry name" value="PROTEIN NYNRIN-LIKE"/>
    <property type="match status" value="1"/>
</dbReference>
<keyword evidence="5" id="KW-0255">Endonuclease</keyword>
<accession>A0A178UXG9</accession>
<dbReference type="CDD" id="cd09274">
    <property type="entry name" value="RNase_HI_RT_Ty3"/>
    <property type="match status" value="1"/>
</dbReference>
<dbReference type="ExpressionAtlas" id="A0A178UXG9">
    <property type="expression patterns" value="baseline and differential"/>
</dbReference>
<feature type="domain" description="Integrase catalytic" evidence="9">
    <location>
        <begin position="1287"/>
        <end position="1451"/>
    </location>
</feature>
<evidence type="ECO:0000259" key="9">
    <source>
        <dbReference type="PROSITE" id="PS50994"/>
    </source>
</evidence>
<evidence type="ECO:0000256" key="7">
    <source>
        <dbReference type="ARBA" id="ARBA00022918"/>
    </source>
</evidence>
<evidence type="ECO:0000256" key="5">
    <source>
        <dbReference type="ARBA" id="ARBA00022759"/>
    </source>
</evidence>
<dbReference type="CDD" id="cd00303">
    <property type="entry name" value="retropepsin_like"/>
    <property type="match status" value="1"/>
</dbReference>
<keyword evidence="7" id="KW-0695">RNA-directed DNA polymerase</keyword>
<dbReference type="Pfam" id="PF17921">
    <property type="entry name" value="Integrase_H2C2"/>
    <property type="match status" value="1"/>
</dbReference>
<evidence type="ECO:0000256" key="8">
    <source>
        <dbReference type="SAM" id="MobiDB-lite"/>
    </source>
</evidence>
<dbReference type="InterPro" id="IPR043502">
    <property type="entry name" value="DNA/RNA_pol_sf"/>
</dbReference>
<dbReference type="Pfam" id="PF03078">
    <property type="entry name" value="ATHILA"/>
    <property type="match status" value="1"/>
</dbReference>
<name>A0A178UXG9_ARATH</name>
<proteinExistence type="predicted"/>
<dbReference type="GO" id="GO:0015074">
    <property type="term" value="P:DNA integration"/>
    <property type="evidence" value="ECO:0007669"/>
    <property type="project" value="InterPro"/>
</dbReference>
<keyword evidence="2" id="KW-0808">Transferase</keyword>
<dbReference type="Pfam" id="PF03732">
    <property type="entry name" value="Retrotrans_gag"/>
    <property type="match status" value="1"/>
</dbReference>
<keyword evidence="3" id="KW-0548">Nucleotidyltransferase</keyword>
<evidence type="ECO:0000313" key="11">
    <source>
        <dbReference type="Proteomes" id="UP000078284"/>
    </source>
</evidence>
<keyword evidence="6" id="KW-0378">Hydrolase</keyword>
<feature type="compositionally biased region" description="Basic and acidic residues" evidence="8">
    <location>
        <begin position="2062"/>
        <end position="2081"/>
    </location>
</feature>
<dbReference type="InterPro" id="IPR043128">
    <property type="entry name" value="Rev_trsase/Diguanyl_cyclase"/>
</dbReference>
<dbReference type="InterPro" id="IPR001584">
    <property type="entry name" value="Integrase_cat-core"/>
</dbReference>
<dbReference type="InterPro" id="IPR012337">
    <property type="entry name" value="RNaseH-like_sf"/>
</dbReference>
<dbReference type="InterPro" id="IPR041588">
    <property type="entry name" value="Integrase_H2C2"/>
</dbReference>
<reference evidence="11" key="1">
    <citation type="journal article" date="2016" name="Proc. Natl. Acad. Sci. U.S.A.">
        <title>Chromosome-level assembly of Arabidopsis thaliana Ler reveals the extent of translocation and inversion polymorphisms.</title>
        <authorList>
            <person name="Zapata L."/>
            <person name="Ding J."/>
            <person name="Willing E.M."/>
            <person name="Hartwig B."/>
            <person name="Bezdan D."/>
            <person name="Jiao W.B."/>
            <person name="Patel V."/>
            <person name="Velikkakam James G."/>
            <person name="Koornneef M."/>
            <person name="Ossowski S."/>
            <person name="Schneeberger K."/>
        </authorList>
    </citation>
    <scope>NUCLEOTIDE SEQUENCE [LARGE SCALE GENOMIC DNA]</scope>
    <source>
        <strain evidence="11">cv. Landsberg erecta</strain>
    </source>
</reference>
<dbReference type="InterPro" id="IPR041373">
    <property type="entry name" value="RT_RNaseH"/>
</dbReference>
<dbReference type="Gene3D" id="3.30.420.10">
    <property type="entry name" value="Ribonuclease H-like superfamily/Ribonuclease H"/>
    <property type="match status" value="1"/>
</dbReference>
<keyword evidence="4" id="KW-0540">Nuclease</keyword>
<dbReference type="GO" id="GO:0003964">
    <property type="term" value="F:RNA-directed DNA polymerase activity"/>
    <property type="evidence" value="ECO:0007669"/>
    <property type="project" value="UniProtKB-KW"/>
</dbReference>
<feature type="region of interest" description="Disordered" evidence="8">
    <location>
        <begin position="490"/>
        <end position="510"/>
    </location>
</feature>
<dbReference type="InterPro" id="IPR021109">
    <property type="entry name" value="Peptidase_aspartic_dom_sf"/>
</dbReference>
<dbReference type="InterPro" id="IPR004312">
    <property type="entry name" value="ATHILA_Orf1_C"/>
</dbReference>
<evidence type="ECO:0000256" key="2">
    <source>
        <dbReference type="ARBA" id="ARBA00022679"/>
    </source>
</evidence>
<protein>
    <recommendedName>
        <fullName evidence="1">RNA-directed DNA polymerase</fullName>
        <ecNumber evidence="1">2.7.7.49</ecNumber>
    </recommendedName>
</protein>
<feature type="region of interest" description="Disordered" evidence="8">
    <location>
        <begin position="2034"/>
        <end position="2115"/>
    </location>
</feature>
<dbReference type="InterPro" id="IPR005162">
    <property type="entry name" value="Retrotrans_gag_dom"/>
</dbReference>
<dbReference type="Gene3D" id="1.10.340.70">
    <property type="match status" value="1"/>
</dbReference>
<dbReference type="PANTHER" id="PTHR37984">
    <property type="entry name" value="PROTEIN CBG26694"/>
    <property type="match status" value="1"/>
</dbReference>
<feature type="region of interest" description="Disordered" evidence="8">
    <location>
        <begin position="379"/>
        <end position="403"/>
    </location>
</feature>
<evidence type="ECO:0000313" key="10">
    <source>
        <dbReference type="EMBL" id="OAO98305.1"/>
    </source>
</evidence>
<evidence type="ECO:0000256" key="4">
    <source>
        <dbReference type="ARBA" id="ARBA00022722"/>
    </source>
</evidence>